<keyword evidence="5" id="KW-0808">Transferase</keyword>
<keyword evidence="12 13" id="KW-0472">Membrane</keyword>
<dbReference type="AlphaFoldDB" id="A0A7D4BPB4"/>
<sequence length="347" mass="40247">MNKSLLLLFFRDRIPWIVAYYVQTSLILSVLLLSSSFNSQVASLIQDYAGYLLLLSTLVLLVCLAWEWFQWAPFSRRLADLLNQGEWDRIPELPAGETQEQKKVHEALVRLYRHSVTEREIYRRDYKRHLDFMNLWVHQMKTPVSAIDLLVQQARSEGCQLRRIENEAEKINEGLDLVLQMARLQNFSQDYHIQEVDLVQSLRNLINRRKKQFIRHRFYPNIIAAEDSWLVLTDEKWNGFVIEQIISNALKYASQADKEGLRLTCRLEREGRTVKLTIEDQGPGISAEDMSRIFDPFFTGSNGRKFANATGIGLYLVKQVLERLEHDIQVQSVVGEGTAVTICYPAA</sequence>
<evidence type="ECO:0000313" key="15">
    <source>
        <dbReference type="EMBL" id="QKG83911.1"/>
    </source>
</evidence>
<dbReference type="GO" id="GO:0004721">
    <property type="term" value="F:phosphoprotein phosphatase activity"/>
    <property type="evidence" value="ECO:0007669"/>
    <property type="project" value="TreeGrafter"/>
</dbReference>
<evidence type="ECO:0000256" key="10">
    <source>
        <dbReference type="ARBA" id="ARBA00022989"/>
    </source>
</evidence>
<dbReference type="GO" id="GO:0005524">
    <property type="term" value="F:ATP binding"/>
    <property type="evidence" value="ECO:0007669"/>
    <property type="project" value="UniProtKB-KW"/>
</dbReference>
<dbReference type="PANTHER" id="PTHR45453:SF2">
    <property type="entry name" value="HISTIDINE KINASE"/>
    <property type="match status" value="1"/>
</dbReference>
<feature type="transmembrane region" description="Helical" evidence="13">
    <location>
        <begin position="49"/>
        <end position="69"/>
    </location>
</feature>
<dbReference type="InterPro" id="IPR003594">
    <property type="entry name" value="HATPase_dom"/>
</dbReference>
<dbReference type="PROSITE" id="PS50109">
    <property type="entry name" value="HIS_KIN"/>
    <property type="match status" value="1"/>
</dbReference>
<dbReference type="GO" id="GO:0005886">
    <property type="term" value="C:plasma membrane"/>
    <property type="evidence" value="ECO:0007669"/>
    <property type="project" value="UniProtKB-SubCell"/>
</dbReference>
<evidence type="ECO:0000256" key="11">
    <source>
        <dbReference type="ARBA" id="ARBA00023012"/>
    </source>
</evidence>
<proteinExistence type="predicted"/>
<dbReference type="EMBL" id="CP048104">
    <property type="protein sequence ID" value="QKG83911.1"/>
    <property type="molecule type" value="Genomic_DNA"/>
</dbReference>
<dbReference type="Pfam" id="PF02518">
    <property type="entry name" value="HATPase_c"/>
    <property type="match status" value="1"/>
</dbReference>
<name>A0A7D4BPB4_9BACL</name>
<evidence type="ECO:0000256" key="6">
    <source>
        <dbReference type="ARBA" id="ARBA00022692"/>
    </source>
</evidence>
<reference evidence="15 16" key="1">
    <citation type="submission" date="2020-01" db="EMBL/GenBank/DDBJ databases">
        <authorList>
            <person name="Gulvik C.A."/>
            <person name="Batra D.G."/>
        </authorList>
    </citation>
    <scope>NUCLEOTIDE SEQUENCE [LARGE SCALE GENOMIC DNA]</scope>
    <source>
        <strain evidence="15 16">W9323</strain>
    </source>
</reference>
<evidence type="ECO:0000256" key="8">
    <source>
        <dbReference type="ARBA" id="ARBA00022777"/>
    </source>
</evidence>
<dbReference type="KEGG" id="kpul:GXN76_05085"/>
<dbReference type="SMART" id="SM00387">
    <property type="entry name" value="HATPase_c"/>
    <property type="match status" value="1"/>
</dbReference>
<evidence type="ECO:0000256" key="2">
    <source>
        <dbReference type="ARBA" id="ARBA00004651"/>
    </source>
</evidence>
<dbReference type="PANTHER" id="PTHR45453">
    <property type="entry name" value="PHOSPHATE REGULON SENSOR PROTEIN PHOR"/>
    <property type="match status" value="1"/>
</dbReference>
<evidence type="ECO:0000256" key="13">
    <source>
        <dbReference type="SAM" id="Phobius"/>
    </source>
</evidence>
<evidence type="ECO:0000313" key="16">
    <source>
        <dbReference type="Proteomes" id="UP000503088"/>
    </source>
</evidence>
<dbReference type="InterPro" id="IPR005467">
    <property type="entry name" value="His_kinase_dom"/>
</dbReference>
<keyword evidence="6 13" id="KW-0812">Transmembrane</keyword>
<dbReference type="InterPro" id="IPR036890">
    <property type="entry name" value="HATPase_C_sf"/>
</dbReference>
<dbReference type="GO" id="GO:0016036">
    <property type="term" value="P:cellular response to phosphate starvation"/>
    <property type="evidence" value="ECO:0007669"/>
    <property type="project" value="TreeGrafter"/>
</dbReference>
<evidence type="ECO:0000256" key="9">
    <source>
        <dbReference type="ARBA" id="ARBA00022840"/>
    </source>
</evidence>
<keyword evidence="8 15" id="KW-0418">Kinase</keyword>
<dbReference type="SUPFAM" id="SSF55874">
    <property type="entry name" value="ATPase domain of HSP90 chaperone/DNA topoisomerase II/histidine kinase"/>
    <property type="match status" value="1"/>
</dbReference>
<dbReference type="Proteomes" id="UP000503088">
    <property type="component" value="Chromosome"/>
</dbReference>
<keyword evidence="7" id="KW-0547">Nucleotide-binding</keyword>
<dbReference type="EC" id="2.7.13.3" evidence="3"/>
<evidence type="ECO:0000256" key="3">
    <source>
        <dbReference type="ARBA" id="ARBA00012438"/>
    </source>
</evidence>
<evidence type="ECO:0000259" key="14">
    <source>
        <dbReference type="PROSITE" id="PS50109"/>
    </source>
</evidence>
<dbReference type="InterPro" id="IPR004358">
    <property type="entry name" value="Sig_transdc_His_kin-like_C"/>
</dbReference>
<comment type="subcellular location">
    <subcellularLocation>
        <location evidence="2">Cell membrane</location>
        <topology evidence="2">Multi-pass membrane protein</topology>
    </subcellularLocation>
</comment>
<dbReference type="InterPro" id="IPR050351">
    <property type="entry name" value="BphY/WalK/GraS-like"/>
</dbReference>
<evidence type="ECO:0000256" key="5">
    <source>
        <dbReference type="ARBA" id="ARBA00022679"/>
    </source>
</evidence>
<evidence type="ECO:0000256" key="12">
    <source>
        <dbReference type="ARBA" id="ARBA00023136"/>
    </source>
</evidence>
<feature type="transmembrane region" description="Helical" evidence="13">
    <location>
        <begin position="16"/>
        <end position="37"/>
    </location>
</feature>
<feature type="domain" description="Histidine kinase" evidence="14">
    <location>
        <begin position="135"/>
        <end position="347"/>
    </location>
</feature>
<dbReference type="RefSeq" id="WP_173221102.1">
    <property type="nucleotide sequence ID" value="NZ_CP048104.1"/>
</dbReference>
<keyword evidence="10 13" id="KW-1133">Transmembrane helix</keyword>
<protein>
    <recommendedName>
        <fullName evidence="3">histidine kinase</fullName>
        <ecNumber evidence="3">2.7.13.3</ecNumber>
    </recommendedName>
</protein>
<dbReference type="PRINTS" id="PR00344">
    <property type="entry name" value="BCTRLSENSOR"/>
</dbReference>
<dbReference type="GO" id="GO:0000155">
    <property type="term" value="F:phosphorelay sensor kinase activity"/>
    <property type="evidence" value="ECO:0007669"/>
    <property type="project" value="TreeGrafter"/>
</dbReference>
<keyword evidence="9" id="KW-0067">ATP-binding</keyword>
<dbReference type="Gene3D" id="3.30.565.10">
    <property type="entry name" value="Histidine kinase-like ATPase, C-terminal domain"/>
    <property type="match status" value="1"/>
</dbReference>
<organism evidence="15 16">
    <name type="scientific">Kroppenstedtia pulmonis</name>
    <dbReference type="NCBI Taxonomy" id="1380685"/>
    <lineage>
        <taxon>Bacteria</taxon>
        <taxon>Bacillati</taxon>
        <taxon>Bacillota</taxon>
        <taxon>Bacilli</taxon>
        <taxon>Bacillales</taxon>
        <taxon>Thermoactinomycetaceae</taxon>
        <taxon>Kroppenstedtia</taxon>
    </lineage>
</organism>
<keyword evidence="11" id="KW-0902">Two-component regulatory system</keyword>
<evidence type="ECO:0000256" key="1">
    <source>
        <dbReference type="ARBA" id="ARBA00000085"/>
    </source>
</evidence>
<gene>
    <name evidence="15" type="ORF">GXN76_05085</name>
</gene>
<keyword evidence="16" id="KW-1185">Reference proteome</keyword>
<accession>A0A7D4BPB4</accession>
<evidence type="ECO:0000256" key="7">
    <source>
        <dbReference type="ARBA" id="ARBA00022741"/>
    </source>
</evidence>
<keyword evidence="4" id="KW-1003">Cell membrane</keyword>
<comment type="catalytic activity">
    <reaction evidence="1">
        <text>ATP + protein L-histidine = ADP + protein N-phospho-L-histidine.</text>
        <dbReference type="EC" id="2.7.13.3"/>
    </reaction>
</comment>
<evidence type="ECO:0000256" key="4">
    <source>
        <dbReference type="ARBA" id="ARBA00022475"/>
    </source>
</evidence>